<dbReference type="EMBL" id="JARPUR010000006">
    <property type="protein sequence ID" value="KAK4874630.1"/>
    <property type="molecule type" value="Genomic_DNA"/>
</dbReference>
<sequence>MRWYNEIDNDASDVGSGDENIVSGHDSCFKEGVSISGEIGAEKQELEDCTEKKEDTISNAANKSPDKVFYEKDKFKWKSEPDTPRRKTSKYNIMMNLPGYLDLTYRVPNLPPCWLLSVSPVSITGLYSNLNTTMMSLVRALNTEEKS</sequence>
<proteinExistence type="predicted"/>
<reference evidence="2" key="1">
    <citation type="submission" date="2023-01" db="EMBL/GenBank/DDBJ databases">
        <title>Key to firefly adult light organ development and bioluminescence: homeobox transcription factors regulate luciferase expression and transportation to peroxisome.</title>
        <authorList>
            <person name="Fu X."/>
        </authorList>
    </citation>
    <scope>NUCLEOTIDE SEQUENCE [LARGE SCALE GENOMIC DNA]</scope>
</reference>
<gene>
    <name evidence="1" type="ORF">RN001_013990</name>
</gene>
<organism evidence="1 2">
    <name type="scientific">Aquatica leii</name>
    <dbReference type="NCBI Taxonomy" id="1421715"/>
    <lineage>
        <taxon>Eukaryota</taxon>
        <taxon>Metazoa</taxon>
        <taxon>Ecdysozoa</taxon>
        <taxon>Arthropoda</taxon>
        <taxon>Hexapoda</taxon>
        <taxon>Insecta</taxon>
        <taxon>Pterygota</taxon>
        <taxon>Neoptera</taxon>
        <taxon>Endopterygota</taxon>
        <taxon>Coleoptera</taxon>
        <taxon>Polyphaga</taxon>
        <taxon>Elateriformia</taxon>
        <taxon>Elateroidea</taxon>
        <taxon>Lampyridae</taxon>
        <taxon>Luciolinae</taxon>
        <taxon>Aquatica</taxon>
    </lineage>
</organism>
<keyword evidence="2" id="KW-1185">Reference proteome</keyword>
<evidence type="ECO:0000313" key="2">
    <source>
        <dbReference type="Proteomes" id="UP001353858"/>
    </source>
</evidence>
<name>A0AAN7NWX6_9COLE</name>
<comment type="caution">
    <text evidence="1">The sequence shown here is derived from an EMBL/GenBank/DDBJ whole genome shotgun (WGS) entry which is preliminary data.</text>
</comment>
<evidence type="ECO:0000313" key="1">
    <source>
        <dbReference type="EMBL" id="KAK4874630.1"/>
    </source>
</evidence>
<dbReference type="AlphaFoldDB" id="A0AAN7NWX6"/>
<accession>A0AAN7NWX6</accession>
<dbReference type="Proteomes" id="UP001353858">
    <property type="component" value="Unassembled WGS sequence"/>
</dbReference>
<protein>
    <submittedName>
        <fullName evidence="1">Uncharacterized protein</fullName>
    </submittedName>
</protein>